<dbReference type="PROSITE" id="PS51352">
    <property type="entry name" value="THIOREDOXIN_2"/>
    <property type="match status" value="1"/>
</dbReference>
<dbReference type="InterPro" id="IPR013766">
    <property type="entry name" value="Thioredoxin_domain"/>
</dbReference>
<dbReference type="Gene3D" id="3.40.30.10">
    <property type="entry name" value="Glutaredoxin"/>
    <property type="match status" value="1"/>
</dbReference>
<dbReference type="InterPro" id="IPR036249">
    <property type="entry name" value="Thioredoxin-like_sf"/>
</dbReference>
<feature type="domain" description="Thioredoxin" evidence="1">
    <location>
        <begin position="38"/>
        <end position="177"/>
    </location>
</feature>
<reference evidence="2 3" key="1">
    <citation type="submission" date="2019-07" db="EMBL/GenBank/DDBJ databases">
        <authorList>
            <person name="Huq M.A."/>
        </authorList>
    </citation>
    <scope>NUCLEOTIDE SEQUENCE [LARGE SCALE GENOMIC DNA]</scope>
    <source>
        <strain evidence="2 3">MAH-3</strain>
    </source>
</reference>
<dbReference type="Pfam" id="PF08534">
    <property type="entry name" value="Redoxin"/>
    <property type="match status" value="1"/>
</dbReference>
<keyword evidence="3" id="KW-1185">Reference proteome</keyword>
<dbReference type="AlphaFoldDB" id="A0A556MNT1"/>
<dbReference type="Proteomes" id="UP000316008">
    <property type="component" value="Unassembled WGS sequence"/>
</dbReference>
<gene>
    <name evidence="2" type="ORF">FO442_14115</name>
</gene>
<evidence type="ECO:0000313" key="3">
    <source>
        <dbReference type="Proteomes" id="UP000316008"/>
    </source>
</evidence>
<organism evidence="2 3">
    <name type="scientific">Fluviicola chungangensis</name>
    <dbReference type="NCBI Taxonomy" id="2597671"/>
    <lineage>
        <taxon>Bacteria</taxon>
        <taxon>Pseudomonadati</taxon>
        <taxon>Bacteroidota</taxon>
        <taxon>Flavobacteriia</taxon>
        <taxon>Flavobacteriales</taxon>
        <taxon>Crocinitomicaceae</taxon>
        <taxon>Fluviicola</taxon>
    </lineage>
</organism>
<dbReference type="InterPro" id="IPR013740">
    <property type="entry name" value="Redoxin"/>
</dbReference>
<accession>A0A556MNT1</accession>
<name>A0A556MNT1_9FLAO</name>
<evidence type="ECO:0000313" key="2">
    <source>
        <dbReference type="EMBL" id="TSJ41593.1"/>
    </source>
</evidence>
<dbReference type="SUPFAM" id="SSF52833">
    <property type="entry name" value="Thioredoxin-like"/>
    <property type="match status" value="1"/>
</dbReference>
<dbReference type="PANTHER" id="PTHR42852">
    <property type="entry name" value="THIOL:DISULFIDE INTERCHANGE PROTEIN DSBE"/>
    <property type="match status" value="1"/>
</dbReference>
<dbReference type="CDD" id="cd02966">
    <property type="entry name" value="TlpA_like_family"/>
    <property type="match status" value="1"/>
</dbReference>
<dbReference type="RefSeq" id="WP_144333852.1">
    <property type="nucleotide sequence ID" value="NZ_VLPL01000007.1"/>
</dbReference>
<sequence>MLRKLNDKLPLSAMKTLKINHLFLSTLLFLPLFSYSQVQLGMKAPEIHPEGTYNCGNISLQPESLKGKIVVLDFWATWCSPCVAAFPENNELSAKYKDKGVVFIAITDDPKEKLENFLKKVKIDFCVGRDDDQQDFKNYSVTGRPAMFIINRDGILVYRGNHLTEETLLEVVNTNGIAPEQKSSRPEVILNGGFRGGEDPLYNGMKMMTGNTQSCTPELIDQLIIRPSLETNSTGSFGYRMKQDHVGITYSSGTLEDIFVFLHDLPSTVWIANMVNDSCRYDVIYWRKNDSFEKAVSEIEHALTSGLSITFDSISEKRPVTVLSLNKSNGSVISPEQLEEGTDKAYTSIGNFLTKLEELTNQFYLADDSLKDKLIHNQGMEWKKLHDANPAEIIDFLKTRGIVLKQETRAITTYIIRKN</sequence>
<protein>
    <submittedName>
        <fullName evidence="2">TlpA family protein disulfide reductase</fullName>
    </submittedName>
</protein>
<comment type="caution">
    <text evidence="2">The sequence shown here is derived from an EMBL/GenBank/DDBJ whole genome shotgun (WGS) entry which is preliminary data.</text>
</comment>
<dbReference type="InterPro" id="IPR050553">
    <property type="entry name" value="Thioredoxin_ResA/DsbE_sf"/>
</dbReference>
<evidence type="ECO:0000259" key="1">
    <source>
        <dbReference type="PROSITE" id="PS51352"/>
    </source>
</evidence>
<dbReference type="OrthoDB" id="9815205at2"/>
<dbReference type="PANTHER" id="PTHR42852:SF13">
    <property type="entry name" value="PROTEIN DIPZ"/>
    <property type="match status" value="1"/>
</dbReference>
<dbReference type="EMBL" id="VLPL01000007">
    <property type="protein sequence ID" value="TSJ41593.1"/>
    <property type="molecule type" value="Genomic_DNA"/>
</dbReference>
<proteinExistence type="predicted"/>
<dbReference type="GO" id="GO:0016491">
    <property type="term" value="F:oxidoreductase activity"/>
    <property type="evidence" value="ECO:0007669"/>
    <property type="project" value="InterPro"/>
</dbReference>